<dbReference type="GO" id="GO:0006412">
    <property type="term" value="P:translation"/>
    <property type="evidence" value="ECO:0007669"/>
    <property type="project" value="InterPro"/>
</dbReference>
<evidence type="ECO:0000313" key="4">
    <source>
        <dbReference type="EMBL" id="SUZ88563.1"/>
    </source>
</evidence>
<dbReference type="GO" id="GO:0005840">
    <property type="term" value="C:ribosome"/>
    <property type="evidence" value="ECO:0007669"/>
    <property type="project" value="UniProtKB-KW"/>
</dbReference>
<dbReference type="GO" id="GO:1990904">
    <property type="term" value="C:ribonucleoprotein complex"/>
    <property type="evidence" value="ECO:0007669"/>
    <property type="project" value="UniProtKB-KW"/>
</dbReference>
<dbReference type="SUPFAM" id="SSF160374">
    <property type="entry name" value="RplX-like"/>
    <property type="match status" value="1"/>
</dbReference>
<evidence type="ECO:0000256" key="2">
    <source>
        <dbReference type="ARBA" id="ARBA00023274"/>
    </source>
</evidence>
<keyword evidence="1" id="KW-0689">Ribosomal protein</keyword>
<protein>
    <recommendedName>
        <fullName evidence="3">Large ribosomal subunit protein eL20 domain-containing protein</fullName>
    </recommendedName>
</protein>
<reference evidence="4" key="1">
    <citation type="submission" date="2018-05" db="EMBL/GenBank/DDBJ databases">
        <authorList>
            <person name="Lanie J.A."/>
            <person name="Ng W.-L."/>
            <person name="Kazmierczak K.M."/>
            <person name="Andrzejewski T.M."/>
            <person name="Davidsen T.M."/>
            <person name="Wayne K.J."/>
            <person name="Tettelin H."/>
            <person name="Glass J.I."/>
            <person name="Rusch D."/>
            <person name="Podicherti R."/>
            <person name="Tsui H.-C.T."/>
            <person name="Winkler M.E."/>
        </authorList>
    </citation>
    <scope>NUCLEOTIDE SEQUENCE</scope>
</reference>
<evidence type="ECO:0000259" key="3">
    <source>
        <dbReference type="Pfam" id="PF01775"/>
    </source>
</evidence>
<dbReference type="InterPro" id="IPR023573">
    <property type="entry name" value="Ribosomal_eL20_dom"/>
</dbReference>
<dbReference type="EMBL" id="UINC01001776">
    <property type="protein sequence ID" value="SUZ88563.1"/>
    <property type="molecule type" value="Genomic_DNA"/>
</dbReference>
<dbReference type="InterPro" id="IPR028877">
    <property type="entry name" value="Ribosomal_eL20"/>
</dbReference>
<dbReference type="Pfam" id="PF01775">
    <property type="entry name" value="Ribosomal_L18A"/>
    <property type="match status" value="1"/>
</dbReference>
<keyword evidence="2" id="KW-0687">Ribonucleoprotein</keyword>
<evidence type="ECO:0000256" key="1">
    <source>
        <dbReference type="ARBA" id="ARBA00022980"/>
    </source>
</evidence>
<proteinExistence type="inferred from homology"/>
<dbReference type="HAMAP" id="MF_00273">
    <property type="entry name" value="Ribosomal_eL20"/>
    <property type="match status" value="1"/>
</dbReference>
<feature type="domain" description="Large ribosomal subunit protein eL20" evidence="3">
    <location>
        <begin position="1"/>
        <end position="53"/>
    </location>
</feature>
<sequence length="75" mass="8553">MKAFRAQGTFRAGKNDQPFAIDLVAEDEDDARHRTLSNFGSRHRVPRRFVNIETLEEINPSESNSPTVIAHFRGQ</sequence>
<dbReference type="GO" id="GO:0003735">
    <property type="term" value="F:structural constituent of ribosome"/>
    <property type="evidence" value="ECO:0007669"/>
    <property type="project" value="InterPro"/>
</dbReference>
<dbReference type="AlphaFoldDB" id="A0A381RHC1"/>
<gene>
    <name evidence="4" type="ORF">METZ01_LOCUS41417</name>
</gene>
<dbReference type="NCBIfam" id="NF001981">
    <property type="entry name" value="PRK00773.1-1"/>
    <property type="match status" value="1"/>
</dbReference>
<accession>A0A381RHC1</accession>
<organism evidence="4">
    <name type="scientific">marine metagenome</name>
    <dbReference type="NCBI Taxonomy" id="408172"/>
    <lineage>
        <taxon>unclassified sequences</taxon>
        <taxon>metagenomes</taxon>
        <taxon>ecological metagenomes</taxon>
    </lineage>
</organism>
<name>A0A381RHC1_9ZZZZ</name>
<dbReference type="Gene3D" id="3.10.20.10">
    <property type="match status" value="1"/>
</dbReference>